<evidence type="ECO:0000259" key="5">
    <source>
        <dbReference type="Pfam" id="PF00296"/>
    </source>
</evidence>
<proteinExistence type="predicted"/>
<dbReference type="InterPro" id="IPR036661">
    <property type="entry name" value="Luciferase-like_sf"/>
</dbReference>
<comment type="caution">
    <text evidence="6">The sequence shown here is derived from an EMBL/GenBank/DDBJ whole genome shotgun (WGS) entry which is preliminary data.</text>
</comment>
<dbReference type="PANTHER" id="PTHR30011:SF16">
    <property type="entry name" value="C2H2 FINGER DOMAIN TRANSCRIPTION FACTOR (EUROFUNG)-RELATED"/>
    <property type="match status" value="1"/>
</dbReference>
<keyword evidence="1" id="KW-0285">Flavoprotein</keyword>
<dbReference type="Pfam" id="PF00296">
    <property type="entry name" value="Bac_luciferase"/>
    <property type="match status" value="1"/>
</dbReference>
<dbReference type="EMBL" id="BNDX01000002">
    <property type="protein sequence ID" value="GHI29243.1"/>
    <property type="molecule type" value="Genomic_DNA"/>
</dbReference>
<dbReference type="RefSeq" id="WP_190077809.1">
    <property type="nucleotide sequence ID" value="NZ_BMTC01000019.1"/>
</dbReference>
<organism evidence="6 7">
    <name type="scientific">Streptomyces daghestanicus</name>
    <dbReference type="NCBI Taxonomy" id="66885"/>
    <lineage>
        <taxon>Bacteria</taxon>
        <taxon>Bacillati</taxon>
        <taxon>Actinomycetota</taxon>
        <taxon>Actinomycetes</taxon>
        <taxon>Kitasatosporales</taxon>
        <taxon>Streptomycetaceae</taxon>
        <taxon>Streptomyces</taxon>
    </lineage>
</organism>
<evidence type="ECO:0000256" key="3">
    <source>
        <dbReference type="ARBA" id="ARBA00023002"/>
    </source>
</evidence>
<dbReference type="PANTHER" id="PTHR30011">
    <property type="entry name" value="ALKANESULFONATE MONOOXYGENASE-RELATED"/>
    <property type="match status" value="1"/>
</dbReference>
<protein>
    <submittedName>
        <fullName evidence="6">FMNH2-utilizing oxygenase</fullName>
    </submittedName>
</protein>
<feature type="domain" description="Luciferase-like" evidence="5">
    <location>
        <begin position="23"/>
        <end position="305"/>
    </location>
</feature>
<keyword evidence="7" id="KW-1185">Reference proteome</keyword>
<evidence type="ECO:0000256" key="4">
    <source>
        <dbReference type="ARBA" id="ARBA00023033"/>
    </source>
</evidence>
<gene>
    <name evidence="6" type="ORF">Sdagh_09730</name>
</gene>
<dbReference type="InterPro" id="IPR011251">
    <property type="entry name" value="Luciferase-like_dom"/>
</dbReference>
<keyword evidence="2" id="KW-0288">FMN</keyword>
<dbReference type="InterPro" id="IPR051260">
    <property type="entry name" value="Diverse_substr_monoxygenases"/>
</dbReference>
<keyword evidence="3" id="KW-0560">Oxidoreductase</keyword>
<evidence type="ECO:0000256" key="2">
    <source>
        <dbReference type="ARBA" id="ARBA00022643"/>
    </source>
</evidence>
<sequence length="357" mass="38218">MRTPLYLGAALDGLGAHPAAWRLTGTPPEALFDPERVVALARLAEQGGLDLVTLDDQVPATPEPGHAHGSLDAWLALTLAACRTSRIALFPTGVARGEPAATAARAVTLDRIAGGRGGWRPRVALSDDERRRATADPERYAAFTEERFAHAEEFVASVAAFWDSRREESVLSSHAVDLSGDHLAVSGHARVPTPSSGPPMTAVLAHFSTPFRLAARHADLVFVTPFSRADVDAVREELDGLCAALGRARAPLAVLADLDVVVAGTESEAAERRDRLDRWIPFTSDCATFTGTPEQLADLMAEWHRDGGVDGFRIRPAVLSDDLTAVVETVVPCLRKRGLLDDAPRVPLRARLFGASV</sequence>
<evidence type="ECO:0000313" key="7">
    <source>
        <dbReference type="Proteomes" id="UP001052655"/>
    </source>
</evidence>
<dbReference type="Gene3D" id="3.20.20.30">
    <property type="entry name" value="Luciferase-like domain"/>
    <property type="match status" value="1"/>
</dbReference>
<reference evidence="6" key="1">
    <citation type="submission" date="2024-05" db="EMBL/GenBank/DDBJ databases">
        <title>Whole genome shotgun sequence of Streptomyces daghestanicus NBRC 12762.</title>
        <authorList>
            <person name="Komaki H."/>
            <person name="Tamura T."/>
        </authorList>
    </citation>
    <scope>NUCLEOTIDE SEQUENCE</scope>
    <source>
        <strain evidence="6">NBRC 12762</strain>
    </source>
</reference>
<keyword evidence="4" id="KW-0503">Monooxygenase</keyword>
<name>A0ABQ3PW54_9ACTN</name>
<evidence type="ECO:0000313" key="6">
    <source>
        <dbReference type="EMBL" id="GHI29243.1"/>
    </source>
</evidence>
<dbReference type="SUPFAM" id="SSF51679">
    <property type="entry name" value="Bacterial luciferase-like"/>
    <property type="match status" value="1"/>
</dbReference>
<accession>A0ABQ3PW54</accession>
<evidence type="ECO:0000256" key="1">
    <source>
        <dbReference type="ARBA" id="ARBA00022630"/>
    </source>
</evidence>
<dbReference type="Proteomes" id="UP001052655">
    <property type="component" value="Unassembled WGS sequence"/>
</dbReference>